<proteinExistence type="predicted"/>
<reference evidence="2 3" key="1">
    <citation type="submission" date="2018-11" db="EMBL/GenBank/DDBJ databases">
        <authorList>
            <consortium name="Pathogen Informatics"/>
        </authorList>
    </citation>
    <scope>NUCLEOTIDE SEQUENCE [LARGE SCALE GENOMIC DNA]</scope>
</reference>
<accession>A0A3P8B859</accession>
<dbReference type="AlphaFoldDB" id="A0A183FIA2"/>
<dbReference type="EMBL" id="UZAH01025700">
    <property type="protein sequence ID" value="VDO68925.1"/>
    <property type="molecule type" value="Genomic_DNA"/>
</dbReference>
<feature type="compositionally biased region" description="Acidic residues" evidence="1">
    <location>
        <begin position="22"/>
        <end position="37"/>
    </location>
</feature>
<evidence type="ECO:0000313" key="4">
    <source>
        <dbReference type="WBParaSite" id="HPBE_0000660201-mRNA-1"/>
    </source>
</evidence>
<feature type="region of interest" description="Disordered" evidence="1">
    <location>
        <begin position="1"/>
        <end position="48"/>
    </location>
</feature>
<dbReference type="WBParaSite" id="HPBE_0000660201-mRNA-1">
    <property type="protein sequence ID" value="HPBE_0000660201-mRNA-1"/>
    <property type="gene ID" value="HPBE_0000660201"/>
</dbReference>
<protein>
    <submittedName>
        <fullName evidence="4">GST N-terminal domain-containing protein</fullName>
    </submittedName>
</protein>
<keyword evidence="3" id="KW-1185">Reference proteome</keyword>
<evidence type="ECO:0000256" key="1">
    <source>
        <dbReference type="SAM" id="MobiDB-lite"/>
    </source>
</evidence>
<evidence type="ECO:0000313" key="2">
    <source>
        <dbReference type="EMBL" id="VDO68925.1"/>
    </source>
</evidence>
<evidence type="ECO:0000313" key="3">
    <source>
        <dbReference type="Proteomes" id="UP000050761"/>
    </source>
</evidence>
<dbReference type="Proteomes" id="UP000050761">
    <property type="component" value="Unassembled WGS sequence"/>
</dbReference>
<gene>
    <name evidence="2" type="ORF">HPBE_LOCUS6603</name>
</gene>
<sequence length="118" mass="12919">MNEQGNIWESGVGGGGKPALVESDDDGDDDDDVDDAEPTGIAVDPQNPFGDVIKRLPKSTACSFEPLCQCSAAERQFPVLIFVNWTSRLCNYRIIADELSVRTVPRYSRGVGEESVRR</sequence>
<organism evidence="3 4">
    <name type="scientific">Heligmosomoides polygyrus</name>
    <name type="common">Parasitic roundworm</name>
    <dbReference type="NCBI Taxonomy" id="6339"/>
    <lineage>
        <taxon>Eukaryota</taxon>
        <taxon>Metazoa</taxon>
        <taxon>Ecdysozoa</taxon>
        <taxon>Nematoda</taxon>
        <taxon>Chromadorea</taxon>
        <taxon>Rhabditida</taxon>
        <taxon>Rhabditina</taxon>
        <taxon>Rhabditomorpha</taxon>
        <taxon>Strongyloidea</taxon>
        <taxon>Heligmosomidae</taxon>
        <taxon>Heligmosomoides</taxon>
    </lineage>
</organism>
<reference evidence="4" key="2">
    <citation type="submission" date="2019-09" db="UniProtKB">
        <authorList>
            <consortium name="WormBaseParasite"/>
        </authorList>
    </citation>
    <scope>IDENTIFICATION</scope>
</reference>
<name>A0A183FIA2_HELPZ</name>
<accession>A0A183FIA2</accession>